<feature type="domain" description="Helix-hairpin-helix DNA-binding motif class 1" evidence="2">
    <location>
        <begin position="47"/>
        <end position="66"/>
    </location>
</feature>
<keyword evidence="4" id="KW-1185">Reference proteome</keyword>
<dbReference type="InterPro" id="IPR004509">
    <property type="entry name" value="Competence_ComEA_HhH"/>
</dbReference>
<dbReference type="AlphaFoldDB" id="A3QFV7"/>
<sequence length="99" mass="10423" precursor="true">MKNLLLAAFVVASFSLFPALAAEQVSIPADTAQASLSQVNINTASAQELTQLKGIGEAKASAIVEYRDAHGKFNSIEELTQVKGIGPKVIEQNKAILAL</sequence>
<evidence type="ECO:0000256" key="1">
    <source>
        <dbReference type="SAM" id="SignalP"/>
    </source>
</evidence>
<dbReference type="Proteomes" id="UP000001558">
    <property type="component" value="Chromosome"/>
</dbReference>
<feature type="domain" description="Helix-hairpin-helix DNA-binding motif class 1" evidence="2">
    <location>
        <begin position="77"/>
        <end position="96"/>
    </location>
</feature>
<dbReference type="NCBIfam" id="TIGR00426">
    <property type="entry name" value="competence protein ComEA helix-hairpin-helix repeat region"/>
    <property type="match status" value="1"/>
</dbReference>
<dbReference type="SUPFAM" id="SSF47781">
    <property type="entry name" value="RuvA domain 2-like"/>
    <property type="match status" value="1"/>
</dbReference>
<evidence type="ECO:0000313" key="4">
    <source>
        <dbReference type="Proteomes" id="UP000001558"/>
    </source>
</evidence>
<dbReference type="Pfam" id="PF12836">
    <property type="entry name" value="HHH_3"/>
    <property type="match status" value="1"/>
</dbReference>
<organism evidence="3 4">
    <name type="scientific">Shewanella loihica (strain ATCC BAA-1088 / PV-4)</name>
    <dbReference type="NCBI Taxonomy" id="323850"/>
    <lineage>
        <taxon>Bacteria</taxon>
        <taxon>Pseudomonadati</taxon>
        <taxon>Pseudomonadota</taxon>
        <taxon>Gammaproteobacteria</taxon>
        <taxon>Alteromonadales</taxon>
        <taxon>Shewanellaceae</taxon>
        <taxon>Shewanella</taxon>
    </lineage>
</organism>
<dbReference type="InterPro" id="IPR010994">
    <property type="entry name" value="RuvA_2-like"/>
</dbReference>
<dbReference type="STRING" id="323850.Shew_2489"/>
<protein>
    <submittedName>
        <fullName evidence="3">Competence protein ComEA helix-hairpin-helix repeat protein</fullName>
    </submittedName>
</protein>
<dbReference type="GO" id="GO:0006281">
    <property type="term" value="P:DNA repair"/>
    <property type="evidence" value="ECO:0007669"/>
    <property type="project" value="InterPro"/>
</dbReference>
<dbReference type="HOGENOM" id="CLU_052011_3_0_6"/>
<gene>
    <name evidence="3" type="ordered locus">Shew_2489</name>
</gene>
<dbReference type="Gene3D" id="1.10.150.280">
    <property type="entry name" value="AF1531-like domain"/>
    <property type="match status" value="1"/>
</dbReference>
<feature type="chain" id="PRO_5002657656" evidence="1">
    <location>
        <begin position="22"/>
        <end position="99"/>
    </location>
</feature>
<dbReference type="SMART" id="SM00278">
    <property type="entry name" value="HhH1"/>
    <property type="match status" value="2"/>
</dbReference>
<name>A3QFV7_SHELP</name>
<keyword evidence="1" id="KW-0732">Signal</keyword>
<proteinExistence type="predicted"/>
<dbReference type="GO" id="GO:0003677">
    <property type="term" value="F:DNA binding"/>
    <property type="evidence" value="ECO:0007669"/>
    <property type="project" value="InterPro"/>
</dbReference>
<dbReference type="RefSeq" id="WP_011866286.1">
    <property type="nucleotide sequence ID" value="NC_009092.1"/>
</dbReference>
<dbReference type="PANTHER" id="PTHR21180:SF32">
    <property type="entry name" value="ENDONUCLEASE_EXONUCLEASE_PHOSPHATASE FAMILY DOMAIN-CONTAINING PROTEIN 1"/>
    <property type="match status" value="1"/>
</dbReference>
<dbReference type="InterPro" id="IPR003583">
    <property type="entry name" value="Hlx-hairpin-Hlx_DNA-bd_motif"/>
</dbReference>
<dbReference type="GO" id="GO:0015628">
    <property type="term" value="P:protein secretion by the type II secretion system"/>
    <property type="evidence" value="ECO:0007669"/>
    <property type="project" value="TreeGrafter"/>
</dbReference>
<dbReference type="eggNOG" id="COG1555">
    <property type="taxonomic scope" value="Bacteria"/>
</dbReference>
<dbReference type="OrthoDB" id="7510573at2"/>
<reference evidence="3 4" key="1">
    <citation type="submission" date="2007-03" db="EMBL/GenBank/DDBJ databases">
        <title>Complete sequence of Shewanella loihica PV-4.</title>
        <authorList>
            <consortium name="US DOE Joint Genome Institute"/>
            <person name="Copeland A."/>
            <person name="Lucas S."/>
            <person name="Lapidus A."/>
            <person name="Barry K."/>
            <person name="Detter J.C."/>
            <person name="Glavina del Rio T."/>
            <person name="Hammon N."/>
            <person name="Israni S."/>
            <person name="Dalin E."/>
            <person name="Tice H."/>
            <person name="Pitluck S."/>
            <person name="Chain P."/>
            <person name="Malfatti S."/>
            <person name="Shin M."/>
            <person name="Vergez L."/>
            <person name="Schmutz J."/>
            <person name="Larimer F."/>
            <person name="Land M."/>
            <person name="Hauser L."/>
            <person name="Kyrpides N."/>
            <person name="Mikhailova N."/>
            <person name="Romine M.F."/>
            <person name="Serres G."/>
            <person name="Fredrickson J."/>
            <person name="Tiedje J."/>
            <person name="Richardson P."/>
        </authorList>
    </citation>
    <scope>NUCLEOTIDE SEQUENCE [LARGE SCALE GENOMIC DNA]</scope>
    <source>
        <strain evidence="4">ATCC BAA-1088 / PV-4</strain>
    </source>
</reference>
<evidence type="ECO:0000313" key="3">
    <source>
        <dbReference type="EMBL" id="ABO24355.1"/>
    </source>
</evidence>
<dbReference type="KEGG" id="slo:Shew_2489"/>
<accession>A3QFV7</accession>
<dbReference type="GO" id="GO:0015627">
    <property type="term" value="C:type II protein secretion system complex"/>
    <property type="evidence" value="ECO:0007669"/>
    <property type="project" value="TreeGrafter"/>
</dbReference>
<feature type="signal peptide" evidence="1">
    <location>
        <begin position="1"/>
        <end position="21"/>
    </location>
</feature>
<dbReference type="PANTHER" id="PTHR21180">
    <property type="entry name" value="ENDONUCLEASE/EXONUCLEASE/PHOSPHATASE FAMILY DOMAIN-CONTAINING PROTEIN 1"/>
    <property type="match status" value="1"/>
</dbReference>
<dbReference type="InterPro" id="IPR051675">
    <property type="entry name" value="Endo/Exo/Phosphatase_dom_1"/>
</dbReference>
<evidence type="ECO:0000259" key="2">
    <source>
        <dbReference type="SMART" id="SM00278"/>
    </source>
</evidence>
<dbReference type="EMBL" id="CP000606">
    <property type="protein sequence ID" value="ABO24355.1"/>
    <property type="molecule type" value="Genomic_DNA"/>
</dbReference>